<evidence type="ECO:0000313" key="1">
    <source>
        <dbReference type="EMBL" id="GIY06848.1"/>
    </source>
</evidence>
<accession>A0AAV4Q9Z4</accession>
<name>A0AAV4Q9Z4_CAEEX</name>
<dbReference type="EMBL" id="BPLR01006006">
    <property type="protein sequence ID" value="GIY06848.1"/>
    <property type="molecule type" value="Genomic_DNA"/>
</dbReference>
<protein>
    <submittedName>
        <fullName evidence="1">Uncharacterized protein</fullName>
    </submittedName>
</protein>
<dbReference type="AlphaFoldDB" id="A0AAV4Q9Z4"/>
<dbReference type="Proteomes" id="UP001054945">
    <property type="component" value="Unassembled WGS sequence"/>
</dbReference>
<keyword evidence="2" id="KW-1185">Reference proteome</keyword>
<reference evidence="1 2" key="1">
    <citation type="submission" date="2021-06" db="EMBL/GenBank/DDBJ databases">
        <title>Caerostris extrusa draft genome.</title>
        <authorList>
            <person name="Kono N."/>
            <person name="Arakawa K."/>
        </authorList>
    </citation>
    <scope>NUCLEOTIDE SEQUENCE [LARGE SCALE GENOMIC DNA]</scope>
</reference>
<comment type="caution">
    <text evidence="1">The sequence shown here is derived from an EMBL/GenBank/DDBJ whole genome shotgun (WGS) entry which is preliminary data.</text>
</comment>
<proteinExistence type="predicted"/>
<organism evidence="1 2">
    <name type="scientific">Caerostris extrusa</name>
    <name type="common">Bark spider</name>
    <name type="synonym">Caerostris bankana</name>
    <dbReference type="NCBI Taxonomy" id="172846"/>
    <lineage>
        <taxon>Eukaryota</taxon>
        <taxon>Metazoa</taxon>
        <taxon>Ecdysozoa</taxon>
        <taxon>Arthropoda</taxon>
        <taxon>Chelicerata</taxon>
        <taxon>Arachnida</taxon>
        <taxon>Araneae</taxon>
        <taxon>Araneomorphae</taxon>
        <taxon>Entelegynae</taxon>
        <taxon>Araneoidea</taxon>
        <taxon>Araneidae</taxon>
        <taxon>Caerostris</taxon>
    </lineage>
</organism>
<gene>
    <name evidence="1" type="ORF">CEXT_51721</name>
</gene>
<sequence>MNCEEVLKKSPNTPTCGSNIKSGRNTIYYSNSLITSEAVAPDLRIVYPDDRNQHIGSGHWNCFSSPCRFSEVIILRLDIHILN</sequence>
<evidence type="ECO:0000313" key="2">
    <source>
        <dbReference type="Proteomes" id="UP001054945"/>
    </source>
</evidence>